<proteinExistence type="predicted"/>
<evidence type="ECO:0000313" key="2">
    <source>
        <dbReference type="EMBL" id="MBO8448929.1"/>
    </source>
</evidence>
<name>A0A9D9EPL4_9BACT</name>
<accession>A0A9D9EPL4</accession>
<protein>
    <submittedName>
        <fullName evidence="2">Uncharacterized protein</fullName>
    </submittedName>
</protein>
<dbReference type="EMBL" id="JADIMQ010000094">
    <property type="protein sequence ID" value="MBO8448929.1"/>
    <property type="molecule type" value="Genomic_DNA"/>
</dbReference>
<keyword evidence="1" id="KW-1133">Transmembrane helix</keyword>
<keyword evidence="1" id="KW-0812">Transmembrane</keyword>
<comment type="caution">
    <text evidence="2">The sequence shown here is derived from an EMBL/GenBank/DDBJ whole genome shotgun (WGS) entry which is preliminary data.</text>
</comment>
<evidence type="ECO:0000313" key="3">
    <source>
        <dbReference type="Proteomes" id="UP000810252"/>
    </source>
</evidence>
<organism evidence="2 3">
    <name type="scientific">Candidatus Cryptobacteroides merdigallinarum</name>
    <dbReference type="NCBI Taxonomy" id="2840770"/>
    <lineage>
        <taxon>Bacteria</taxon>
        <taxon>Pseudomonadati</taxon>
        <taxon>Bacteroidota</taxon>
        <taxon>Bacteroidia</taxon>
        <taxon>Bacteroidales</taxon>
        <taxon>Candidatus Cryptobacteroides</taxon>
    </lineage>
</organism>
<feature type="transmembrane region" description="Helical" evidence="1">
    <location>
        <begin position="79"/>
        <end position="100"/>
    </location>
</feature>
<keyword evidence="1" id="KW-0472">Membrane</keyword>
<reference evidence="2" key="2">
    <citation type="journal article" date="2021" name="PeerJ">
        <title>Extensive microbial diversity within the chicken gut microbiome revealed by metagenomics and culture.</title>
        <authorList>
            <person name="Gilroy R."/>
            <person name="Ravi A."/>
            <person name="Getino M."/>
            <person name="Pursley I."/>
            <person name="Horton D.L."/>
            <person name="Alikhan N.F."/>
            <person name="Baker D."/>
            <person name="Gharbi K."/>
            <person name="Hall N."/>
            <person name="Watson M."/>
            <person name="Adriaenssens E.M."/>
            <person name="Foster-Nyarko E."/>
            <person name="Jarju S."/>
            <person name="Secka A."/>
            <person name="Antonio M."/>
            <person name="Oren A."/>
            <person name="Chaudhuri R.R."/>
            <person name="La Ragione R."/>
            <person name="Hildebrand F."/>
            <person name="Pallen M.J."/>
        </authorList>
    </citation>
    <scope>NUCLEOTIDE SEQUENCE</scope>
    <source>
        <strain evidence="2">20514</strain>
    </source>
</reference>
<gene>
    <name evidence="2" type="ORF">IAC29_06630</name>
</gene>
<sequence length="160" mass="17371">MSGTGINRTGDAAERLGELAVRYMDGTLDEAGETELKEILLSFPEGEVPREYEALAVLFRGFGAMAQEKMPERSGWRKMLAVSVSAVAAAAAAVVLFFAARPVYGYDSSGRPITDRKKAMAQTECFQMLSRLETSVKSAEELAFFLDPCNSGECASPERN</sequence>
<dbReference type="AlphaFoldDB" id="A0A9D9EPL4"/>
<evidence type="ECO:0000256" key="1">
    <source>
        <dbReference type="SAM" id="Phobius"/>
    </source>
</evidence>
<dbReference type="Proteomes" id="UP000810252">
    <property type="component" value="Unassembled WGS sequence"/>
</dbReference>
<reference evidence="2" key="1">
    <citation type="submission" date="2020-10" db="EMBL/GenBank/DDBJ databases">
        <authorList>
            <person name="Gilroy R."/>
        </authorList>
    </citation>
    <scope>NUCLEOTIDE SEQUENCE</scope>
    <source>
        <strain evidence="2">20514</strain>
    </source>
</reference>